<keyword evidence="7" id="KW-0862">Zinc</keyword>
<keyword evidence="6" id="KW-0378">Hydrolase</keyword>
<dbReference type="InterPro" id="IPR042089">
    <property type="entry name" value="Peptidase_M13_dom_2"/>
</dbReference>
<reference evidence="13" key="1">
    <citation type="submission" date="2018-01" db="EMBL/GenBank/DDBJ databases">
        <authorList>
            <person name="Alioto T."/>
            <person name="Alioto T."/>
        </authorList>
    </citation>
    <scope>NUCLEOTIDE SEQUENCE [LARGE SCALE GENOMIC DNA]</scope>
</reference>
<sequence length="695" mass="79401">MGATPEALVCLIFIAIAWLDGVQAGVYKELTTPLGHEIMRHAKSADMRSFIDPLVSPCDDFYGHACGKYSSINAASPETDKSLGQALRGGYLRRVRQLLNEPKMSTDRPMETRVKYFYESCLNTTALRMNQRSHLLHVLREFGGMPVVEGNAWDESKFDAIEMMATLLRRYGKITFLRVSVGPDMANSQINRLFLGQRDDLMLIKDEVSVKLVRKIRLQLRLQRLLGVSPERALQAANEISALDLELGRSGIDQKTVDDPRLRQHLTVISSLTETYGPALNFTKFVSHWLGHDYQLPVYEYVPGYLWQLTRILLGTPKRVLANYMLSSLLEDFVVDLEPEKYQPQQQQLQQEEYCAERTSDLFPAVVDHMVYHSLEQQSPHMPAILRQLFQELKATFEEILNGSELEWLDEQTRNGIVEKLKLMSFQISGEESVDFEEHYGTLVISSADYYGNIQRLLEVRALNLREDLQRPQSKAIFYDDTIDSPCYVREANLVLFPASHMQHRYFWDDVYPAALKYGTLGFDLAHEIAHAFDDSNLLFDGRGNLRDSWSSEAKTNFKRLKQCLVDQFGELRFGNQKLPRRETQGENIADNVGIRITLSAYHKWLLEHSKTVAAEGEALPLMLQTPQQLFFLSLAQTMCADVLPARRHAHVMTSVHTPSEVRVRAMMANSRAFAEAFQCGNSTKMNPPLRCKVY</sequence>
<dbReference type="InterPro" id="IPR018497">
    <property type="entry name" value="Peptidase_M13_C"/>
</dbReference>
<evidence type="ECO:0000259" key="11">
    <source>
        <dbReference type="Pfam" id="PF05649"/>
    </source>
</evidence>
<dbReference type="PANTHER" id="PTHR11733:SF238">
    <property type="entry name" value="FI07649P-RELATED"/>
    <property type="match status" value="1"/>
</dbReference>
<dbReference type="GO" id="GO:0005886">
    <property type="term" value="C:plasma membrane"/>
    <property type="evidence" value="ECO:0007669"/>
    <property type="project" value="UniProtKB-SubCell"/>
</dbReference>
<dbReference type="Gene3D" id="3.40.390.10">
    <property type="entry name" value="Collagenase (Catalytic Domain)"/>
    <property type="match status" value="1"/>
</dbReference>
<accession>A0A3B0KQQ0</accession>
<dbReference type="InterPro" id="IPR024079">
    <property type="entry name" value="MetalloPept_cat_dom_sf"/>
</dbReference>
<dbReference type="InterPro" id="IPR000718">
    <property type="entry name" value="Peptidase_M13"/>
</dbReference>
<dbReference type="GO" id="GO:0046872">
    <property type="term" value="F:metal ion binding"/>
    <property type="evidence" value="ECO:0007669"/>
    <property type="project" value="UniProtKB-KW"/>
</dbReference>
<dbReference type="AlphaFoldDB" id="A0A3B0KQQ0"/>
<keyword evidence="9" id="KW-0732">Signal</keyword>
<feature type="domain" description="Peptidase M13 N-terminal" evidence="11">
    <location>
        <begin position="57"/>
        <end position="428"/>
    </location>
</feature>
<evidence type="ECO:0000256" key="2">
    <source>
        <dbReference type="ARBA" id="ARBA00004401"/>
    </source>
</evidence>
<dbReference type="SUPFAM" id="SSF55486">
    <property type="entry name" value="Metalloproteases ('zincins'), catalytic domain"/>
    <property type="match status" value="1"/>
</dbReference>
<evidence type="ECO:0000313" key="12">
    <source>
        <dbReference type="EMBL" id="SPP88186.1"/>
    </source>
</evidence>
<name>A0A3B0KQQ0_DROGU</name>
<feature type="domain" description="Peptidase M13 C-terminal" evidence="10">
    <location>
        <begin position="488"/>
        <end position="694"/>
    </location>
</feature>
<dbReference type="OrthoDB" id="6475849at2759"/>
<evidence type="ECO:0000259" key="10">
    <source>
        <dbReference type="Pfam" id="PF01431"/>
    </source>
</evidence>
<dbReference type="CDD" id="cd08662">
    <property type="entry name" value="M13"/>
    <property type="match status" value="1"/>
</dbReference>
<keyword evidence="13" id="KW-1185">Reference proteome</keyword>
<dbReference type="PANTHER" id="PTHR11733">
    <property type="entry name" value="ZINC METALLOPROTEASE FAMILY M13 NEPRILYSIN-RELATED"/>
    <property type="match status" value="1"/>
</dbReference>
<evidence type="ECO:0000256" key="7">
    <source>
        <dbReference type="ARBA" id="ARBA00022833"/>
    </source>
</evidence>
<comment type="cofactor">
    <cofactor evidence="1">
        <name>Zn(2+)</name>
        <dbReference type="ChEBI" id="CHEBI:29105"/>
    </cofactor>
</comment>
<dbReference type="PROSITE" id="PS51885">
    <property type="entry name" value="NEPRILYSIN"/>
    <property type="match status" value="1"/>
</dbReference>
<evidence type="ECO:0000256" key="8">
    <source>
        <dbReference type="ARBA" id="ARBA00023049"/>
    </source>
</evidence>
<dbReference type="GO" id="GO:0004222">
    <property type="term" value="F:metalloendopeptidase activity"/>
    <property type="evidence" value="ECO:0007669"/>
    <property type="project" value="InterPro"/>
</dbReference>
<dbReference type="GO" id="GO:0016485">
    <property type="term" value="P:protein processing"/>
    <property type="evidence" value="ECO:0007669"/>
    <property type="project" value="TreeGrafter"/>
</dbReference>
<dbReference type="PRINTS" id="PR00786">
    <property type="entry name" value="NEPRILYSIN"/>
</dbReference>
<evidence type="ECO:0000256" key="4">
    <source>
        <dbReference type="ARBA" id="ARBA00022670"/>
    </source>
</evidence>
<evidence type="ECO:0000256" key="3">
    <source>
        <dbReference type="ARBA" id="ARBA00007357"/>
    </source>
</evidence>
<dbReference type="Pfam" id="PF01431">
    <property type="entry name" value="Peptidase_M13"/>
    <property type="match status" value="1"/>
</dbReference>
<gene>
    <name evidence="12" type="ORF">DGUA_6G016017</name>
</gene>
<protein>
    <submittedName>
        <fullName evidence="12">Blast:Phosphate-regulating neutral endopeptidase</fullName>
    </submittedName>
</protein>
<dbReference type="EMBL" id="OUUW01000013">
    <property type="protein sequence ID" value="SPP88186.1"/>
    <property type="molecule type" value="Genomic_DNA"/>
</dbReference>
<dbReference type="Gene3D" id="1.10.1380.10">
    <property type="entry name" value="Neutral endopeptidase , domain2"/>
    <property type="match status" value="1"/>
</dbReference>
<comment type="similarity">
    <text evidence="3">Belongs to the peptidase M13 family.</text>
</comment>
<evidence type="ECO:0000256" key="6">
    <source>
        <dbReference type="ARBA" id="ARBA00022801"/>
    </source>
</evidence>
<feature type="signal peptide" evidence="9">
    <location>
        <begin position="1"/>
        <end position="24"/>
    </location>
</feature>
<evidence type="ECO:0000313" key="13">
    <source>
        <dbReference type="Proteomes" id="UP000268350"/>
    </source>
</evidence>
<dbReference type="InterPro" id="IPR008753">
    <property type="entry name" value="Peptidase_M13_N"/>
</dbReference>
<evidence type="ECO:0000256" key="5">
    <source>
        <dbReference type="ARBA" id="ARBA00022723"/>
    </source>
</evidence>
<comment type="subcellular location">
    <subcellularLocation>
        <location evidence="2">Cell membrane</location>
        <topology evidence="2">Single-pass type II membrane protein</topology>
    </subcellularLocation>
</comment>
<dbReference type="Pfam" id="PF05649">
    <property type="entry name" value="Peptidase_M13_N"/>
    <property type="match status" value="1"/>
</dbReference>
<dbReference type="Proteomes" id="UP000268350">
    <property type="component" value="Unassembled WGS sequence"/>
</dbReference>
<evidence type="ECO:0000256" key="9">
    <source>
        <dbReference type="SAM" id="SignalP"/>
    </source>
</evidence>
<keyword evidence="5" id="KW-0479">Metal-binding</keyword>
<organism evidence="12 13">
    <name type="scientific">Drosophila guanche</name>
    <name type="common">Fruit fly</name>
    <dbReference type="NCBI Taxonomy" id="7266"/>
    <lineage>
        <taxon>Eukaryota</taxon>
        <taxon>Metazoa</taxon>
        <taxon>Ecdysozoa</taxon>
        <taxon>Arthropoda</taxon>
        <taxon>Hexapoda</taxon>
        <taxon>Insecta</taxon>
        <taxon>Pterygota</taxon>
        <taxon>Neoptera</taxon>
        <taxon>Endopterygota</taxon>
        <taxon>Diptera</taxon>
        <taxon>Brachycera</taxon>
        <taxon>Muscomorpha</taxon>
        <taxon>Ephydroidea</taxon>
        <taxon>Drosophilidae</taxon>
        <taxon>Drosophila</taxon>
        <taxon>Sophophora</taxon>
    </lineage>
</organism>
<dbReference type="OMA" id="PIEMMAR"/>
<feature type="chain" id="PRO_5017338703" evidence="9">
    <location>
        <begin position="25"/>
        <end position="695"/>
    </location>
</feature>
<keyword evidence="8" id="KW-0482">Metalloprotease</keyword>
<keyword evidence="4" id="KW-0645">Protease</keyword>
<evidence type="ECO:0000256" key="1">
    <source>
        <dbReference type="ARBA" id="ARBA00001947"/>
    </source>
</evidence>
<proteinExistence type="inferred from homology"/>